<dbReference type="PANTHER" id="PTHR40077">
    <property type="entry name" value="MEMBRANE PROTEIN-RELATED"/>
    <property type="match status" value="1"/>
</dbReference>
<keyword evidence="4 6" id="KW-1133">Transmembrane helix</keyword>
<keyword evidence="9" id="KW-1185">Reference proteome</keyword>
<evidence type="ECO:0000313" key="9">
    <source>
        <dbReference type="Proteomes" id="UP001596439"/>
    </source>
</evidence>
<dbReference type="PANTHER" id="PTHR40077:SF1">
    <property type="entry name" value="MEMBRANE PROTEIN"/>
    <property type="match status" value="1"/>
</dbReference>
<feature type="transmembrane region" description="Helical" evidence="6">
    <location>
        <begin position="6"/>
        <end position="23"/>
    </location>
</feature>
<dbReference type="EMBL" id="JBHTCE010000002">
    <property type="protein sequence ID" value="MFC7390772.1"/>
    <property type="molecule type" value="Genomic_DNA"/>
</dbReference>
<evidence type="ECO:0000256" key="5">
    <source>
        <dbReference type="ARBA" id="ARBA00023136"/>
    </source>
</evidence>
<evidence type="ECO:0000256" key="2">
    <source>
        <dbReference type="ARBA" id="ARBA00022475"/>
    </source>
</evidence>
<dbReference type="NCBIfam" id="TIGR03954">
    <property type="entry name" value="integ_memb_HG"/>
    <property type="match status" value="1"/>
</dbReference>
<evidence type="ECO:0000256" key="6">
    <source>
        <dbReference type="SAM" id="Phobius"/>
    </source>
</evidence>
<evidence type="ECO:0000256" key="1">
    <source>
        <dbReference type="ARBA" id="ARBA00004651"/>
    </source>
</evidence>
<organism evidence="8 9">
    <name type="scientific">Exiguobacterium aestuarii</name>
    <dbReference type="NCBI Taxonomy" id="273527"/>
    <lineage>
        <taxon>Bacteria</taxon>
        <taxon>Bacillati</taxon>
        <taxon>Bacillota</taxon>
        <taxon>Bacilli</taxon>
        <taxon>Bacillales</taxon>
        <taxon>Bacillales Family XII. Incertae Sedis</taxon>
        <taxon>Exiguobacterium</taxon>
    </lineage>
</organism>
<dbReference type="RefSeq" id="WP_214746837.1">
    <property type="nucleotide sequence ID" value="NZ_JANIEL010000044.1"/>
</dbReference>
<evidence type="ECO:0000313" key="8">
    <source>
        <dbReference type="EMBL" id="MFC7390772.1"/>
    </source>
</evidence>
<comment type="subcellular location">
    <subcellularLocation>
        <location evidence="1">Cell membrane</location>
        <topology evidence="1">Multi-pass membrane protein</topology>
    </subcellularLocation>
</comment>
<evidence type="ECO:0000259" key="7">
    <source>
        <dbReference type="Pfam" id="PF12823"/>
    </source>
</evidence>
<feature type="transmembrane region" description="Helical" evidence="6">
    <location>
        <begin position="35"/>
        <end position="60"/>
    </location>
</feature>
<evidence type="ECO:0000256" key="3">
    <source>
        <dbReference type="ARBA" id="ARBA00022692"/>
    </source>
</evidence>
<dbReference type="InterPro" id="IPR023845">
    <property type="entry name" value="DUF3817_TM"/>
</dbReference>
<accession>A0ABW2PQC5</accession>
<proteinExistence type="predicted"/>
<dbReference type="Proteomes" id="UP001596439">
    <property type="component" value="Unassembled WGS sequence"/>
</dbReference>
<dbReference type="Pfam" id="PF12823">
    <property type="entry name" value="DUF3817"/>
    <property type="match status" value="1"/>
</dbReference>
<feature type="domain" description="DUF3817" evidence="7">
    <location>
        <begin position="4"/>
        <end position="89"/>
    </location>
</feature>
<reference evidence="9" key="1">
    <citation type="journal article" date="2019" name="Int. J. Syst. Evol. Microbiol.">
        <title>The Global Catalogue of Microorganisms (GCM) 10K type strain sequencing project: providing services to taxonomists for standard genome sequencing and annotation.</title>
        <authorList>
            <consortium name="The Broad Institute Genomics Platform"/>
            <consortium name="The Broad Institute Genome Sequencing Center for Infectious Disease"/>
            <person name="Wu L."/>
            <person name="Ma J."/>
        </authorList>
    </citation>
    <scope>NUCLEOTIDE SEQUENCE [LARGE SCALE GENOMIC DNA]</scope>
    <source>
        <strain evidence="9">CCUG 55590</strain>
    </source>
</reference>
<protein>
    <submittedName>
        <fullName evidence="8">DUF3817 domain-containing protein</fullName>
    </submittedName>
</protein>
<name>A0ABW2PQC5_9BACL</name>
<feature type="transmembrane region" description="Helical" evidence="6">
    <location>
        <begin position="66"/>
        <end position="85"/>
    </location>
</feature>
<keyword evidence="5 6" id="KW-0472">Membrane</keyword>
<gene>
    <name evidence="8" type="ORF">ACFQO8_11515</name>
</gene>
<evidence type="ECO:0000256" key="4">
    <source>
        <dbReference type="ARBA" id="ARBA00022989"/>
    </source>
</evidence>
<comment type="caution">
    <text evidence="8">The sequence shown here is derived from an EMBL/GenBank/DDBJ whole genome shotgun (WGS) entry which is preliminary data.</text>
</comment>
<sequence>MTTTHFKWLGYTEGVSFLLLLFIAMPLKYMAGIPLAVSIVGAAHGFLFVAYVLAAVYMAWRFRWGFKVLTLAVMASVIPFGPFLLEKRVLPSTEKTSN</sequence>
<keyword evidence="3 6" id="KW-0812">Transmembrane</keyword>
<keyword evidence="2" id="KW-1003">Cell membrane</keyword>